<dbReference type="EMBL" id="JADCNL010000012">
    <property type="protein sequence ID" value="KAG0458505.1"/>
    <property type="molecule type" value="Genomic_DNA"/>
</dbReference>
<protein>
    <recommendedName>
        <fullName evidence="7">Pentatricopeptide repeat-containing protein</fullName>
    </recommendedName>
</protein>
<dbReference type="Pfam" id="PF13041">
    <property type="entry name" value="PPR_2"/>
    <property type="match status" value="1"/>
</dbReference>
<evidence type="ECO:0000256" key="2">
    <source>
        <dbReference type="ARBA" id="ARBA00022737"/>
    </source>
</evidence>
<dbReference type="InterPro" id="IPR011990">
    <property type="entry name" value="TPR-like_helical_dom_sf"/>
</dbReference>
<evidence type="ECO:0000313" key="6">
    <source>
        <dbReference type="Proteomes" id="UP000636800"/>
    </source>
</evidence>
<dbReference type="InterPro" id="IPR002885">
    <property type="entry name" value="PPR_rpt"/>
</dbReference>
<feature type="repeat" description="PPR" evidence="3">
    <location>
        <begin position="20"/>
        <end position="50"/>
    </location>
</feature>
<feature type="region of interest" description="Disordered" evidence="4">
    <location>
        <begin position="66"/>
        <end position="89"/>
    </location>
</feature>
<reference evidence="5 6" key="1">
    <citation type="journal article" date="2020" name="Nat. Food">
        <title>A phased Vanilla planifolia genome enables genetic improvement of flavour and production.</title>
        <authorList>
            <person name="Hasing T."/>
            <person name="Tang H."/>
            <person name="Brym M."/>
            <person name="Khazi F."/>
            <person name="Huang T."/>
            <person name="Chambers A.H."/>
        </authorList>
    </citation>
    <scope>NUCLEOTIDE SEQUENCE [LARGE SCALE GENOMIC DNA]</scope>
    <source>
        <tissue evidence="5">Leaf</tissue>
    </source>
</reference>
<dbReference type="AlphaFoldDB" id="A0A835PTS8"/>
<evidence type="ECO:0000313" key="5">
    <source>
        <dbReference type="EMBL" id="KAG0458505.1"/>
    </source>
</evidence>
<accession>A0A835PTS8</accession>
<comment type="similarity">
    <text evidence="1">Belongs to the PPR family. P subfamily.</text>
</comment>
<evidence type="ECO:0000256" key="4">
    <source>
        <dbReference type="SAM" id="MobiDB-lite"/>
    </source>
</evidence>
<evidence type="ECO:0000256" key="3">
    <source>
        <dbReference type="PROSITE-ProRule" id="PRU00708"/>
    </source>
</evidence>
<dbReference type="PROSITE" id="PS51375">
    <property type="entry name" value="PPR"/>
    <property type="match status" value="2"/>
</dbReference>
<dbReference type="Pfam" id="PF01535">
    <property type="entry name" value="PPR"/>
    <property type="match status" value="1"/>
</dbReference>
<evidence type="ECO:0000256" key="1">
    <source>
        <dbReference type="ARBA" id="ARBA00007626"/>
    </source>
</evidence>
<sequence>MMDAAMKIFADMEEKGMKPDAYTYNVIICALLEAGRTEEANNMLSKLSSSEKLRLNFSSLFPGDVSKEESEKMQKRNFSENTEEDQKCSISETYSAQINDLCNKGQFKEAKLVLEEMIQKDVPIKSSNYITLMDGFIKRQKRMGKGPG</sequence>
<proteinExistence type="inferred from homology"/>
<evidence type="ECO:0008006" key="7">
    <source>
        <dbReference type="Google" id="ProtNLM"/>
    </source>
</evidence>
<dbReference type="NCBIfam" id="TIGR00756">
    <property type="entry name" value="PPR"/>
    <property type="match status" value="1"/>
</dbReference>
<keyword evidence="2" id="KW-0677">Repeat</keyword>
<dbReference type="Gene3D" id="1.25.40.10">
    <property type="entry name" value="Tetratricopeptide repeat domain"/>
    <property type="match status" value="2"/>
</dbReference>
<name>A0A835PTS8_VANPL</name>
<feature type="repeat" description="PPR" evidence="3">
    <location>
        <begin position="90"/>
        <end position="124"/>
    </location>
</feature>
<keyword evidence="6" id="KW-1185">Reference proteome</keyword>
<comment type="caution">
    <text evidence="5">The sequence shown here is derived from an EMBL/GenBank/DDBJ whole genome shotgun (WGS) entry which is preliminary data.</text>
</comment>
<dbReference type="Proteomes" id="UP000636800">
    <property type="component" value="Chromosome 12"/>
</dbReference>
<organism evidence="5 6">
    <name type="scientific">Vanilla planifolia</name>
    <name type="common">Vanilla</name>
    <dbReference type="NCBI Taxonomy" id="51239"/>
    <lineage>
        <taxon>Eukaryota</taxon>
        <taxon>Viridiplantae</taxon>
        <taxon>Streptophyta</taxon>
        <taxon>Embryophyta</taxon>
        <taxon>Tracheophyta</taxon>
        <taxon>Spermatophyta</taxon>
        <taxon>Magnoliopsida</taxon>
        <taxon>Liliopsida</taxon>
        <taxon>Asparagales</taxon>
        <taxon>Orchidaceae</taxon>
        <taxon>Vanilloideae</taxon>
        <taxon>Vanilleae</taxon>
        <taxon>Vanilla</taxon>
    </lineage>
</organism>
<gene>
    <name evidence="5" type="ORF">HPP92_023662</name>
</gene>
<dbReference type="PANTHER" id="PTHR47941">
    <property type="entry name" value="PENTATRICOPEPTIDE REPEAT-CONTAINING PROTEIN 3, MITOCHONDRIAL"/>
    <property type="match status" value="1"/>
</dbReference>
<feature type="compositionally biased region" description="Basic and acidic residues" evidence="4">
    <location>
        <begin position="66"/>
        <end position="78"/>
    </location>
</feature>
<dbReference type="OrthoDB" id="415825at2759"/>